<feature type="region of interest" description="Disordered" evidence="1">
    <location>
        <begin position="1"/>
        <end position="35"/>
    </location>
</feature>
<keyword evidence="3" id="KW-1185">Reference proteome</keyword>
<sequence>MRPPPARGTKGGADTTMARAPVAGSPPPVAGGVAGGWAAHRRVSDRMRADYDAGRGAFAGRLSPQFQVAGSSEGGSGCPSLHMAGRMVGLSRSATRRVLFPPLIPARGTAADMQQGQHYTSGDGGLLMRSGTRRHNVVTGVEARLPAEIAAGQAALDAIQRHRQTIAAAGAEAEDADTESESIDSAVRRHRAVVSAAAAAAQTAYISSAQGTGGGGGRGGARGRQSTGRGSGRPSGGRGSGPSAGRGKR</sequence>
<comment type="caution">
    <text evidence="2">The sequence shown here is derived from an EMBL/GenBank/DDBJ whole genome shotgun (WGS) entry which is preliminary data.</text>
</comment>
<organism evidence="2 3">
    <name type="scientific">Chara braunii</name>
    <name type="common">Braun's stonewort</name>
    <dbReference type="NCBI Taxonomy" id="69332"/>
    <lineage>
        <taxon>Eukaryota</taxon>
        <taxon>Viridiplantae</taxon>
        <taxon>Streptophyta</taxon>
        <taxon>Charophyceae</taxon>
        <taxon>Charales</taxon>
        <taxon>Characeae</taxon>
        <taxon>Chara</taxon>
    </lineage>
</organism>
<evidence type="ECO:0000313" key="2">
    <source>
        <dbReference type="EMBL" id="GBG43864.1"/>
    </source>
</evidence>
<dbReference type="Gramene" id="GBG43864">
    <property type="protein sequence ID" value="GBG43864"/>
    <property type="gene ID" value="CBR_g77429"/>
</dbReference>
<name>A0A388JK62_CHABU</name>
<gene>
    <name evidence="2" type="ORF">CBR_g77429</name>
</gene>
<feature type="region of interest" description="Disordered" evidence="1">
    <location>
        <begin position="207"/>
        <end position="249"/>
    </location>
</feature>
<feature type="compositionally biased region" description="Gly residues" evidence="1">
    <location>
        <begin position="211"/>
        <end position="222"/>
    </location>
</feature>
<dbReference type="Proteomes" id="UP000265515">
    <property type="component" value="Unassembled WGS sequence"/>
</dbReference>
<dbReference type="EMBL" id="BFEA01003205">
    <property type="protein sequence ID" value="GBG43864.1"/>
    <property type="molecule type" value="Genomic_DNA"/>
</dbReference>
<accession>A0A388JK62</accession>
<feature type="compositionally biased region" description="Gly residues" evidence="1">
    <location>
        <begin position="229"/>
        <end position="249"/>
    </location>
</feature>
<reference evidence="2 3" key="1">
    <citation type="journal article" date="2018" name="Cell">
        <title>The Chara Genome: Secondary Complexity and Implications for Plant Terrestrialization.</title>
        <authorList>
            <person name="Nishiyama T."/>
            <person name="Sakayama H."/>
            <person name="Vries J.D."/>
            <person name="Buschmann H."/>
            <person name="Saint-Marcoux D."/>
            <person name="Ullrich K.K."/>
            <person name="Haas F.B."/>
            <person name="Vanderstraeten L."/>
            <person name="Becker D."/>
            <person name="Lang D."/>
            <person name="Vosolsobe S."/>
            <person name="Rombauts S."/>
            <person name="Wilhelmsson P.K.I."/>
            <person name="Janitza P."/>
            <person name="Kern R."/>
            <person name="Heyl A."/>
            <person name="Rumpler F."/>
            <person name="Villalobos L.I.A.C."/>
            <person name="Clay J.M."/>
            <person name="Skokan R."/>
            <person name="Toyoda A."/>
            <person name="Suzuki Y."/>
            <person name="Kagoshima H."/>
            <person name="Schijlen E."/>
            <person name="Tajeshwar N."/>
            <person name="Catarino B."/>
            <person name="Hetherington A.J."/>
            <person name="Saltykova A."/>
            <person name="Bonnot C."/>
            <person name="Breuninger H."/>
            <person name="Symeonidi A."/>
            <person name="Radhakrishnan G.V."/>
            <person name="Van Nieuwerburgh F."/>
            <person name="Deforce D."/>
            <person name="Chang C."/>
            <person name="Karol K.G."/>
            <person name="Hedrich R."/>
            <person name="Ulvskov P."/>
            <person name="Glockner G."/>
            <person name="Delwiche C.F."/>
            <person name="Petrasek J."/>
            <person name="Van de Peer Y."/>
            <person name="Friml J."/>
            <person name="Beilby M."/>
            <person name="Dolan L."/>
            <person name="Kohara Y."/>
            <person name="Sugano S."/>
            <person name="Fujiyama A."/>
            <person name="Delaux P.-M."/>
            <person name="Quint M."/>
            <person name="TheiBen G."/>
            <person name="Hagemann M."/>
            <person name="Harholt J."/>
            <person name="Dunand C."/>
            <person name="Zachgo S."/>
            <person name="Langdale J."/>
            <person name="Maumus F."/>
            <person name="Straeten D.V.D."/>
            <person name="Gould S.B."/>
            <person name="Rensing S.A."/>
        </authorList>
    </citation>
    <scope>NUCLEOTIDE SEQUENCE [LARGE SCALE GENOMIC DNA]</scope>
    <source>
        <strain evidence="2 3">S276</strain>
    </source>
</reference>
<proteinExistence type="predicted"/>
<evidence type="ECO:0000313" key="3">
    <source>
        <dbReference type="Proteomes" id="UP000265515"/>
    </source>
</evidence>
<evidence type="ECO:0000256" key="1">
    <source>
        <dbReference type="SAM" id="MobiDB-lite"/>
    </source>
</evidence>
<protein>
    <submittedName>
        <fullName evidence="2">Uncharacterized protein</fullName>
    </submittedName>
</protein>
<dbReference type="AlphaFoldDB" id="A0A388JK62"/>